<dbReference type="STRING" id="1448308.A0A2T2P478"/>
<sequence length="285" mass="32348">MATSTVTAPVAIHDGLIKASLNYHDRKAGLVDVLDFTKPGTEKTFEEYQNMVEEVPTAFHDARGKEDQYTLHKNGFQYVKDPVAGLQDANSEDEIRDILLPATEDLVKRVTGAHKTIIFTHRIRSLAEDPNKRADNKAPAHSVHTDFTPAGALNQLKMVIRDPAERAALENNRILAINVWRPLKAIKRDPLAMLNWESVQPGDIIPSKMILNEHFWSELGKVKYSPQHEWVYLEGQTPEEPVIFKQFDSKAEEGMTLPHSAFVDPRWVNEEARQSIEIKMFAFVE</sequence>
<dbReference type="EMBL" id="KZ678130">
    <property type="protein sequence ID" value="PSN72452.1"/>
    <property type="molecule type" value="Genomic_DNA"/>
</dbReference>
<comment type="similarity">
    <text evidence="2">Belongs to the asaB hydroxylase/desaturase family.</text>
</comment>
<evidence type="ECO:0000313" key="3">
    <source>
        <dbReference type="EMBL" id="PSN72452.1"/>
    </source>
</evidence>
<keyword evidence="1" id="KW-0560">Oxidoreductase</keyword>
<evidence type="ECO:0008006" key="5">
    <source>
        <dbReference type="Google" id="ProtNLM"/>
    </source>
</evidence>
<name>A0A2T2P478_CORCC</name>
<dbReference type="Proteomes" id="UP000240883">
    <property type="component" value="Unassembled WGS sequence"/>
</dbReference>
<accession>A0A2T2P478</accession>
<dbReference type="PANTHER" id="PTHR34598:SF3">
    <property type="entry name" value="OXIDOREDUCTASE AN1597"/>
    <property type="match status" value="1"/>
</dbReference>
<dbReference type="OrthoDB" id="412788at2759"/>
<organism evidence="3 4">
    <name type="scientific">Corynespora cassiicola Philippines</name>
    <dbReference type="NCBI Taxonomy" id="1448308"/>
    <lineage>
        <taxon>Eukaryota</taxon>
        <taxon>Fungi</taxon>
        <taxon>Dikarya</taxon>
        <taxon>Ascomycota</taxon>
        <taxon>Pezizomycotina</taxon>
        <taxon>Dothideomycetes</taxon>
        <taxon>Pleosporomycetidae</taxon>
        <taxon>Pleosporales</taxon>
        <taxon>Corynesporascaceae</taxon>
        <taxon>Corynespora</taxon>
    </lineage>
</organism>
<protein>
    <recommendedName>
        <fullName evidence="5">Methyltransferase</fullName>
    </recommendedName>
</protein>
<evidence type="ECO:0000256" key="2">
    <source>
        <dbReference type="ARBA" id="ARBA00023604"/>
    </source>
</evidence>
<evidence type="ECO:0000313" key="4">
    <source>
        <dbReference type="Proteomes" id="UP000240883"/>
    </source>
</evidence>
<dbReference type="GO" id="GO:0016491">
    <property type="term" value="F:oxidoreductase activity"/>
    <property type="evidence" value="ECO:0007669"/>
    <property type="project" value="UniProtKB-KW"/>
</dbReference>
<dbReference type="NCBIfam" id="NF041278">
    <property type="entry name" value="CmcJ_NvfI_EfuI"/>
    <property type="match status" value="1"/>
</dbReference>
<dbReference type="InterPro" id="IPR044053">
    <property type="entry name" value="AsaB-like"/>
</dbReference>
<dbReference type="PANTHER" id="PTHR34598">
    <property type="entry name" value="BLL6449 PROTEIN"/>
    <property type="match status" value="1"/>
</dbReference>
<proteinExistence type="inferred from homology"/>
<reference evidence="3 4" key="1">
    <citation type="journal article" date="2018" name="Front. Microbiol.">
        <title>Genome-Wide Analysis of Corynespora cassiicola Leaf Fall Disease Putative Effectors.</title>
        <authorList>
            <person name="Lopez D."/>
            <person name="Ribeiro S."/>
            <person name="Label P."/>
            <person name="Fumanal B."/>
            <person name="Venisse J.S."/>
            <person name="Kohler A."/>
            <person name="de Oliveira R.R."/>
            <person name="Labutti K."/>
            <person name="Lipzen A."/>
            <person name="Lail K."/>
            <person name="Bauer D."/>
            <person name="Ohm R.A."/>
            <person name="Barry K.W."/>
            <person name="Spatafora J."/>
            <person name="Grigoriev I.V."/>
            <person name="Martin F.M."/>
            <person name="Pujade-Renaud V."/>
        </authorList>
    </citation>
    <scope>NUCLEOTIDE SEQUENCE [LARGE SCALE GENOMIC DNA]</scope>
    <source>
        <strain evidence="3 4">Philippines</strain>
    </source>
</reference>
<gene>
    <name evidence="3" type="ORF">BS50DRAFT_658372</name>
</gene>
<evidence type="ECO:0000256" key="1">
    <source>
        <dbReference type="ARBA" id="ARBA00023002"/>
    </source>
</evidence>
<keyword evidence="4" id="KW-1185">Reference proteome</keyword>
<dbReference type="AlphaFoldDB" id="A0A2T2P478"/>